<dbReference type="STRING" id="1142394.PSMK_21230"/>
<dbReference type="KEGG" id="phm:PSMK_21230"/>
<keyword evidence="9 12" id="KW-0810">Translation regulation</keyword>
<comment type="catalytic activity">
    <reaction evidence="12">
        <text>ATP + H2O = ADP + phosphate + H(+)</text>
        <dbReference type="Rhea" id="RHEA:13065"/>
        <dbReference type="ChEBI" id="CHEBI:15377"/>
        <dbReference type="ChEBI" id="CHEBI:15378"/>
        <dbReference type="ChEBI" id="CHEBI:30616"/>
        <dbReference type="ChEBI" id="CHEBI:43474"/>
        <dbReference type="ChEBI" id="CHEBI:456216"/>
    </reaction>
</comment>
<evidence type="ECO:0000256" key="9">
    <source>
        <dbReference type="ARBA" id="ARBA00022845"/>
    </source>
</evidence>
<dbReference type="PANTHER" id="PTHR43858:SF1">
    <property type="entry name" value="ABC TRANSPORTER-RELATED PROTEIN"/>
    <property type="match status" value="1"/>
</dbReference>
<comment type="domain">
    <text evidence="12">The P-site tRNA interaction motif (PtIM domain) probably interacts with the P-site tRNA(fMet) as well as the 23S rRNA.</text>
</comment>
<comment type="similarity">
    <text evidence="1 12">Belongs to the ABC transporter superfamily. ABCF family. Translational throttle EttA subfamily.</text>
</comment>
<dbReference type="eggNOG" id="COG0488">
    <property type="taxonomic scope" value="Bacteria"/>
</dbReference>
<dbReference type="InterPro" id="IPR003439">
    <property type="entry name" value="ABC_transporter-like_ATP-bd"/>
</dbReference>
<evidence type="ECO:0000256" key="5">
    <source>
        <dbReference type="ARBA" id="ARBA00022737"/>
    </source>
</evidence>
<feature type="region of interest" description="PtIM" evidence="12">
    <location>
        <begin position="246"/>
        <end position="326"/>
    </location>
</feature>
<dbReference type="InterPro" id="IPR003593">
    <property type="entry name" value="AAA+_ATPase"/>
</dbReference>
<name>I0IG94_PHYMF</name>
<gene>
    <name evidence="12" type="primary">ettA</name>
    <name evidence="15" type="ordered locus">PSMK_21230</name>
</gene>
<dbReference type="Proteomes" id="UP000007881">
    <property type="component" value="Chromosome"/>
</dbReference>
<dbReference type="HOGENOM" id="CLU_000604_36_0_0"/>
<keyword evidence="11 12" id="KW-0648">Protein biosynthesis</keyword>
<accession>I0IG94</accession>
<dbReference type="InterPro" id="IPR022374">
    <property type="entry name" value="EttA"/>
</dbReference>
<dbReference type="SUPFAM" id="SSF52540">
    <property type="entry name" value="P-loop containing nucleoside triphosphate hydrolases"/>
    <property type="match status" value="2"/>
</dbReference>
<protein>
    <recommendedName>
        <fullName evidence="12">Energy-dependent translational throttle protein EttA</fullName>
        <ecNumber evidence="12">3.6.1.-</ecNumber>
    </recommendedName>
    <alternativeName>
        <fullName evidence="12">Translational regulatory factor EttA</fullName>
    </alternativeName>
</protein>
<dbReference type="FunFam" id="3.40.50.300:FF:000183">
    <property type="entry name" value="ABC transporter ATP-binding protein yjjK"/>
    <property type="match status" value="1"/>
</dbReference>
<evidence type="ECO:0000256" key="1">
    <source>
        <dbReference type="ARBA" id="ARBA00005868"/>
    </source>
</evidence>
<evidence type="ECO:0000256" key="12">
    <source>
        <dbReference type="HAMAP-Rule" id="MF_00847"/>
    </source>
</evidence>
<evidence type="ECO:0000256" key="13">
    <source>
        <dbReference type="SAM" id="MobiDB-lite"/>
    </source>
</evidence>
<dbReference type="RefSeq" id="WP_014437500.1">
    <property type="nucleotide sequence ID" value="NC_017080.1"/>
</dbReference>
<organism evidence="15 16">
    <name type="scientific">Phycisphaera mikurensis (strain NBRC 102666 / KCTC 22515 / FYK2301M01)</name>
    <dbReference type="NCBI Taxonomy" id="1142394"/>
    <lineage>
        <taxon>Bacteria</taxon>
        <taxon>Pseudomonadati</taxon>
        <taxon>Planctomycetota</taxon>
        <taxon>Phycisphaerae</taxon>
        <taxon>Phycisphaerales</taxon>
        <taxon>Phycisphaeraceae</taxon>
        <taxon>Phycisphaera</taxon>
    </lineage>
</organism>
<dbReference type="GO" id="GO:0045900">
    <property type="term" value="P:negative regulation of translational elongation"/>
    <property type="evidence" value="ECO:0007669"/>
    <property type="project" value="UniProtKB-UniRule"/>
</dbReference>
<dbReference type="GO" id="GO:0006412">
    <property type="term" value="P:translation"/>
    <property type="evidence" value="ECO:0007669"/>
    <property type="project" value="UniProtKB-KW"/>
</dbReference>
<dbReference type="GO" id="GO:0005524">
    <property type="term" value="F:ATP binding"/>
    <property type="evidence" value="ECO:0007669"/>
    <property type="project" value="UniProtKB-UniRule"/>
</dbReference>
<dbReference type="PATRIC" id="fig|1142394.8.peg.2191"/>
<dbReference type="PANTHER" id="PTHR43858">
    <property type="entry name" value="ENERGY-DEPENDENT TRANSLATIONAL THROTTLE PROTEIN ETTA"/>
    <property type="match status" value="1"/>
</dbReference>
<keyword evidence="3 12" id="KW-0820">tRNA-binding</keyword>
<keyword evidence="5 12" id="KW-0677">Repeat</keyword>
<dbReference type="NCBIfam" id="NF008775">
    <property type="entry name" value="PRK11819.1"/>
    <property type="match status" value="1"/>
</dbReference>
<dbReference type="PROSITE" id="PS50893">
    <property type="entry name" value="ABC_TRANSPORTER_2"/>
    <property type="match status" value="2"/>
</dbReference>
<proteinExistence type="inferred from homology"/>
<feature type="binding site" evidence="12">
    <location>
        <begin position="360"/>
        <end position="367"/>
    </location>
    <ligand>
        <name>ATP</name>
        <dbReference type="ChEBI" id="CHEBI:30616"/>
        <label>2</label>
    </ligand>
</feature>
<dbReference type="HAMAP" id="MF_00847">
    <property type="entry name" value="EttA"/>
    <property type="match status" value="1"/>
</dbReference>
<feature type="region of interest" description="Disordered" evidence="13">
    <location>
        <begin position="537"/>
        <end position="556"/>
    </location>
</feature>
<evidence type="ECO:0000256" key="3">
    <source>
        <dbReference type="ARBA" id="ARBA00022555"/>
    </source>
</evidence>
<comment type="caution">
    <text evidence="12">Lacks conserved residue(s) required for the propagation of feature annotation.</text>
</comment>
<evidence type="ECO:0000256" key="10">
    <source>
        <dbReference type="ARBA" id="ARBA00022884"/>
    </source>
</evidence>
<dbReference type="Pfam" id="PF12848">
    <property type="entry name" value="ABC_tran_Xtn"/>
    <property type="match status" value="1"/>
</dbReference>
<evidence type="ECO:0000256" key="2">
    <source>
        <dbReference type="ARBA" id="ARBA00022490"/>
    </source>
</evidence>
<keyword evidence="4 12" id="KW-0699">rRNA-binding</keyword>
<dbReference type="NCBIfam" id="TIGR03719">
    <property type="entry name" value="ABC_ABC_ChvD"/>
    <property type="match status" value="1"/>
</dbReference>
<dbReference type="GO" id="GO:0000049">
    <property type="term" value="F:tRNA binding"/>
    <property type="evidence" value="ECO:0007669"/>
    <property type="project" value="UniProtKB-UniRule"/>
</dbReference>
<dbReference type="AlphaFoldDB" id="I0IG94"/>
<sequence length="556" mass="62295">MPDETKIIYSMRNLNKVYDRKVILKDVNVSYFYGAKIGVLGLNGAGKSTLLKIIAGTDKKFEGEVQMQPGYTVGYLQQEPPLPDDATVEEVVNSAVQPIHDLMAEYDALGVRMGEDLSEKEMEKTLEQFGKLQDQLELKGAWELDAKLDMAMGALDCPPRDAKIGPLSGGEKRRVALCQLLLQQPDVLLLDEPTNHLDASSVAWLERHLQEYPGTVIAVTHDRYFLDNVATWMLEIEHTRCIPWKGNYSSWLEQKGKRLAVAEKQDKRLQAQLKKEQAWIGTSPAGRQAKNKARIQRFEELYEKAKKPKASEVRLYLAPGPRLGSKVIEARHVSKRYGDKVLLDDVSFSLPPGGIVGVIGPNGAGKTTLMKMIMGTETPDSGTLEIGETVELAFVEQMREGLKDDVNVWESITDGAETLKIGDLEMNSRAYVARFNFSGPDQQQMVHSLSGGQRNRVNLARMLTREFNVLLLDEPTNDLDVDTIRALEEALDDFPGCCVCVSHDRWFLDRVATHILAFEGEGKVRFFQGNYQQYAAHPDTPNIGADPNQRHKKLVR</sequence>
<dbReference type="OrthoDB" id="9760950at2"/>
<feature type="domain" description="ABC transporter" evidence="14">
    <location>
        <begin position="9"/>
        <end position="264"/>
    </location>
</feature>
<evidence type="ECO:0000259" key="14">
    <source>
        <dbReference type="PROSITE" id="PS50893"/>
    </source>
</evidence>
<evidence type="ECO:0000313" key="15">
    <source>
        <dbReference type="EMBL" id="BAM04282.1"/>
    </source>
</evidence>
<dbReference type="FunFam" id="3.40.50.300:FF:000011">
    <property type="entry name" value="Putative ABC transporter ATP-binding component"/>
    <property type="match status" value="1"/>
</dbReference>
<feature type="binding site" evidence="12">
    <location>
        <begin position="41"/>
        <end position="48"/>
    </location>
    <ligand>
        <name>ATP</name>
        <dbReference type="ChEBI" id="CHEBI:30616"/>
        <label>1</label>
    </ligand>
</feature>
<evidence type="ECO:0000256" key="11">
    <source>
        <dbReference type="ARBA" id="ARBA00022917"/>
    </source>
</evidence>
<keyword evidence="10 12" id="KW-0694">RNA-binding</keyword>
<dbReference type="CDD" id="cd03221">
    <property type="entry name" value="ABCF_EF-3"/>
    <property type="match status" value="2"/>
</dbReference>
<evidence type="ECO:0000256" key="4">
    <source>
        <dbReference type="ARBA" id="ARBA00022730"/>
    </source>
</evidence>
<dbReference type="GO" id="GO:0016887">
    <property type="term" value="F:ATP hydrolysis activity"/>
    <property type="evidence" value="ECO:0007669"/>
    <property type="project" value="UniProtKB-UniRule"/>
</dbReference>
<dbReference type="PROSITE" id="PS00211">
    <property type="entry name" value="ABC_TRANSPORTER_1"/>
    <property type="match status" value="2"/>
</dbReference>
<comment type="subcellular location">
    <subcellularLocation>
        <location evidence="12">Cytoplasm</location>
    </subcellularLocation>
    <text evidence="12">Associates with ribosomes and polysomes.</text>
</comment>
<dbReference type="Gene3D" id="3.40.50.300">
    <property type="entry name" value="P-loop containing nucleotide triphosphate hydrolases"/>
    <property type="match status" value="2"/>
</dbReference>
<dbReference type="InterPro" id="IPR017871">
    <property type="entry name" value="ABC_transporter-like_CS"/>
</dbReference>
<keyword evidence="8 12" id="KW-0067">ATP-binding</keyword>
<evidence type="ECO:0000256" key="8">
    <source>
        <dbReference type="ARBA" id="ARBA00022840"/>
    </source>
</evidence>
<reference evidence="15 16" key="1">
    <citation type="submission" date="2012-02" db="EMBL/GenBank/DDBJ databases">
        <title>Complete genome sequence of Phycisphaera mikurensis NBRC 102666.</title>
        <authorList>
            <person name="Ankai A."/>
            <person name="Hosoyama A."/>
            <person name="Terui Y."/>
            <person name="Sekine M."/>
            <person name="Fukai R."/>
            <person name="Kato Y."/>
            <person name="Nakamura S."/>
            <person name="Yamada-Narita S."/>
            <person name="Kawakoshi A."/>
            <person name="Fukunaga Y."/>
            <person name="Yamazaki S."/>
            <person name="Fujita N."/>
        </authorList>
    </citation>
    <scope>NUCLEOTIDE SEQUENCE [LARGE SCALE GENOMIC DNA]</scope>
    <source>
        <strain evidence="16">NBRC 102666 / KCTC 22515 / FYK2301M01</strain>
    </source>
</reference>
<dbReference type="InterPro" id="IPR027417">
    <property type="entry name" value="P-loop_NTPase"/>
</dbReference>
<evidence type="ECO:0000256" key="6">
    <source>
        <dbReference type="ARBA" id="ARBA00022741"/>
    </source>
</evidence>
<keyword evidence="6 12" id="KW-0547">Nucleotide-binding</keyword>
<comment type="domain">
    <text evidence="12">The arm domain is inserted in the first ABC transporter domain. Probably contacts ribosomal protein L1.</text>
</comment>
<keyword evidence="2 12" id="KW-0963">Cytoplasm</keyword>
<dbReference type="Pfam" id="PF00005">
    <property type="entry name" value="ABC_tran"/>
    <property type="match status" value="2"/>
</dbReference>
<evidence type="ECO:0000313" key="16">
    <source>
        <dbReference type="Proteomes" id="UP000007881"/>
    </source>
</evidence>
<dbReference type="EC" id="3.6.1.-" evidence="12"/>
<comment type="subunit">
    <text evidence="12">Monomer. Probably contacts ribosomal proteins L1, L5, L33 and S7, the 16S and 23S rRNA and the P-site containing tRNA(fMet).</text>
</comment>
<comment type="function">
    <text evidence="12">A translation factor that gates the progression of the 70S ribosomal initiation complex (IC, containing tRNA(fMet) in the P-site) into the translation elongation cycle by using a mechanism sensitive to the ATP/ADP ratio. Binds to the 70S ribosome E-site where it modulates the state of the translating ribosome during subunit translocation. ATP hydrolysis probably frees it from the ribosome, which can enter the elongation phase.</text>
</comment>
<dbReference type="GO" id="GO:0043022">
    <property type="term" value="F:ribosome binding"/>
    <property type="evidence" value="ECO:0007669"/>
    <property type="project" value="UniProtKB-UniRule"/>
</dbReference>
<keyword evidence="7 12" id="KW-0378">Hydrolase</keyword>
<evidence type="ECO:0000256" key="7">
    <source>
        <dbReference type="ARBA" id="ARBA00022801"/>
    </source>
</evidence>
<dbReference type="GO" id="GO:0019843">
    <property type="term" value="F:rRNA binding"/>
    <property type="evidence" value="ECO:0007669"/>
    <property type="project" value="UniProtKB-UniRule"/>
</dbReference>
<dbReference type="GO" id="GO:0005737">
    <property type="term" value="C:cytoplasm"/>
    <property type="evidence" value="ECO:0007669"/>
    <property type="project" value="UniProtKB-SubCell"/>
</dbReference>
<dbReference type="SMART" id="SM00382">
    <property type="entry name" value="AAA"/>
    <property type="match status" value="2"/>
</dbReference>
<feature type="domain" description="ABC transporter" evidence="14">
    <location>
        <begin position="328"/>
        <end position="546"/>
    </location>
</feature>
<dbReference type="InterPro" id="IPR032781">
    <property type="entry name" value="ABC_tran_Xtn"/>
</dbReference>
<dbReference type="EMBL" id="AP012338">
    <property type="protein sequence ID" value="BAM04282.1"/>
    <property type="molecule type" value="Genomic_DNA"/>
</dbReference>
<keyword evidence="16" id="KW-1185">Reference proteome</keyword>